<dbReference type="STRING" id="225848.Sps_03921"/>
<sequence>MSEKMQLAQLNIARTKAAMDEPLMKEFVDNLDPINAIAESSQGFVWRLQDESGDATSIQAFDDPSIIVNMSVWESVEALKGFIFKTHHIRFLKRKSEWFDRLEQANYVLWWVPEGYRPDIEEGKQRLMHLREHGESAYAFSFKHKGDKALEENV</sequence>
<protein>
    <recommendedName>
        <fullName evidence="1">DUF3291 domain-containing protein</fullName>
    </recommendedName>
</protein>
<dbReference type="KEGG" id="spsw:Sps_03921"/>
<dbReference type="AlphaFoldDB" id="A0A1S6HTZ6"/>
<evidence type="ECO:0000259" key="1">
    <source>
        <dbReference type="Pfam" id="PF11695"/>
    </source>
</evidence>
<evidence type="ECO:0000313" key="2">
    <source>
        <dbReference type="EMBL" id="AQS39036.1"/>
    </source>
</evidence>
<feature type="domain" description="DUF3291" evidence="1">
    <location>
        <begin position="7"/>
        <end position="144"/>
    </location>
</feature>
<dbReference type="InterPro" id="IPR011008">
    <property type="entry name" value="Dimeric_a/b-barrel"/>
</dbReference>
<dbReference type="EMBL" id="CP014782">
    <property type="protein sequence ID" value="AQS39036.1"/>
    <property type="molecule type" value="Genomic_DNA"/>
</dbReference>
<dbReference type="SUPFAM" id="SSF54909">
    <property type="entry name" value="Dimeric alpha+beta barrel"/>
    <property type="match status" value="1"/>
</dbReference>
<name>A0A1S6HTZ6_9GAMM</name>
<organism evidence="2 3">
    <name type="scientific">Shewanella psychrophila</name>
    <dbReference type="NCBI Taxonomy" id="225848"/>
    <lineage>
        <taxon>Bacteria</taxon>
        <taxon>Pseudomonadati</taxon>
        <taxon>Pseudomonadota</taxon>
        <taxon>Gammaproteobacteria</taxon>
        <taxon>Alteromonadales</taxon>
        <taxon>Shewanellaceae</taxon>
        <taxon>Shewanella</taxon>
    </lineage>
</organism>
<dbReference type="InterPro" id="IPR021708">
    <property type="entry name" value="DUF3291"/>
</dbReference>
<keyword evidence="3" id="KW-1185">Reference proteome</keyword>
<proteinExistence type="predicted"/>
<gene>
    <name evidence="2" type="ORF">Sps_03921</name>
</gene>
<dbReference type="Proteomes" id="UP000189545">
    <property type="component" value="Chromosome"/>
</dbReference>
<accession>A0A1S6HTZ6</accession>
<evidence type="ECO:0000313" key="3">
    <source>
        <dbReference type="Proteomes" id="UP000189545"/>
    </source>
</evidence>
<reference evidence="2 3" key="1">
    <citation type="submission" date="2016-03" db="EMBL/GenBank/DDBJ databases">
        <title>Complete genome sequence of Shewanella psychrophila WP2, a deep sea bacterium isolated from west Pacific sediment.</title>
        <authorList>
            <person name="Xu G."/>
            <person name="Jian H."/>
        </authorList>
    </citation>
    <scope>NUCLEOTIDE SEQUENCE [LARGE SCALE GENOMIC DNA]</scope>
    <source>
        <strain evidence="2 3">WP2</strain>
    </source>
</reference>
<dbReference type="Pfam" id="PF11695">
    <property type="entry name" value="DUF3291"/>
    <property type="match status" value="1"/>
</dbReference>